<proteinExistence type="predicted"/>
<sequence>MPSSIQFLPLFSPPNPPPEFAMFHGCLNHLQKPLSLDVAVLSQFNNADVSVVQVIVPFRDDELSGTEHRSQYLDVVLTQEMLQPCGTFLSRSDAFLATTETAIRLGESCDSVGEERSAIT</sequence>
<evidence type="ECO:0000313" key="2">
    <source>
        <dbReference type="Proteomes" id="UP000308092"/>
    </source>
</evidence>
<reference evidence="1 2" key="1">
    <citation type="submission" date="2019-03" db="EMBL/GenBank/DDBJ databases">
        <title>The genome sequence of a newly discovered highly antifungal drug resistant Aspergillus species, Aspergillus tanneri NIH 1004.</title>
        <authorList>
            <person name="Mounaud S."/>
            <person name="Singh I."/>
            <person name="Joardar V."/>
            <person name="Pakala S."/>
            <person name="Pakala S."/>
            <person name="Venepally P."/>
            <person name="Hoover J."/>
            <person name="Nierman W."/>
            <person name="Chung J."/>
            <person name="Losada L."/>
        </authorList>
    </citation>
    <scope>NUCLEOTIDE SEQUENCE [LARGE SCALE GENOMIC DNA]</scope>
    <source>
        <strain evidence="1 2">NIH1004</strain>
    </source>
</reference>
<dbReference type="EMBL" id="SOSA01000171">
    <property type="protein sequence ID" value="THC95145.1"/>
    <property type="molecule type" value="Genomic_DNA"/>
</dbReference>
<dbReference type="VEuPathDB" id="FungiDB:EYZ11_005388"/>
<dbReference type="Proteomes" id="UP000308092">
    <property type="component" value="Unassembled WGS sequence"/>
</dbReference>
<evidence type="ECO:0000313" key="1">
    <source>
        <dbReference type="EMBL" id="THC95145.1"/>
    </source>
</evidence>
<accession>A0A4S3JIQ1</accession>
<organism evidence="1 2">
    <name type="scientific">Aspergillus tanneri</name>
    <dbReference type="NCBI Taxonomy" id="1220188"/>
    <lineage>
        <taxon>Eukaryota</taxon>
        <taxon>Fungi</taxon>
        <taxon>Dikarya</taxon>
        <taxon>Ascomycota</taxon>
        <taxon>Pezizomycotina</taxon>
        <taxon>Eurotiomycetes</taxon>
        <taxon>Eurotiomycetidae</taxon>
        <taxon>Eurotiales</taxon>
        <taxon>Aspergillaceae</taxon>
        <taxon>Aspergillus</taxon>
        <taxon>Aspergillus subgen. Circumdati</taxon>
    </lineage>
</organism>
<keyword evidence="2" id="KW-1185">Reference proteome</keyword>
<comment type="caution">
    <text evidence="1">The sequence shown here is derived from an EMBL/GenBank/DDBJ whole genome shotgun (WGS) entry which is preliminary data.</text>
</comment>
<dbReference type="AlphaFoldDB" id="A0A4S3JIQ1"/>
<protein>
    <submittedName>
        <fullName evidence="1">Uncharacterized protein</fullName>
    </submittedName>
</protein>
<gene>
    <name evidence="1" type="ORF">EYZ11_005388</name>
</gene>
<name>A0A4S3JIQ1_9EURO</name>